<name>A0A8K1CJL8_PYTOL</name>
<feature type="region of interest" description="Disordered" evidence="10">
    <location>
        <begin position="92"/>
        <end position="151"/>
    </location>
</feature>
<dbReference type="Gene3D" id="3.90.1750.10">
    <property type="entry name" value="Hect, E3 ligase catalytic domains"/>
    <property type="match status" value="1"/>
</dbReference>
<dbReference type="Pfam" id="PF00632">
    <property type="entry name" value="HECT"/>
    <property type="match status" value="1"/>
</dbReference>
<evidence type="ECO:0000313" key="13">
    <source>
        <dbReference type="EMBL" id="TMW64128.1"/>
    </source>
</evidence>
<evidence type="ECO:0000259" key="12">
    <source>
        <dbReference type="PROSITE" id="PS50237"/>
    </source>
</evidence>
<dbReference type="Gene3D" id="3.30.2410.10">
    <property type="entry name" value="Hect, E3 ligase catalytic domain"/>
    <property type="match status" value="1"/>
</dbReference>
<gene>
    <name evidence="13" type="ORF">Poli38472_014245</name>
</gene>
<keyword evidence="8" id="KW-0862">Zinc</keyword>
<dbReference type="Proteomes" id="UP000794436">
    <property type="component" value="Unassembled WGS sequence"/>
</dbReference>
<keyword evidence="11" id="KW-0472">Membrane</keyword>
<evidence type="ECO:0000256" key="10">
    <source>
        <dbReference type="SAM" id="MobiDB-lite"/>
    </source>
</evidence>
<dbReference type="GO" id="GO:0006511">
    <property type="term" value="P:ubiquitin-dependent protein catabolic process"/>
    <property type="evidence" value="ECO:0007669"/>
    <property type="project" value="TreeGrafter"/>
</dbReference>
<dbReference type="Gene3D" id="3.30.2160.10">
    <property type="entry name" value="Hect, E3 ligase catalytic domain"/>
    <property type="match status" value="1"/>
</dbReference>
<keyword evidence="7 9" id="KW-0833">Ubl conjugation pathway</keyword>
<feature type="active site" description="Glycyl thioester intermediate" evidence="9">
    <location>
        <position position="643"/>
    </location>
</feature>
<feature type="compositionally biased region" description="Low complexity" evidence="10">
    <location>
        <begin position="116"/>
        <end position="128"/>
    </location>
</feature>
<evidence type="ECO:0000256" key="11">
    <source>
        <dbReference type="SAM" id="Phobius"/>
    </source>
</evidence>
<dbReference type="GO" id="GO:0005737">
    <property type="term" value="C:cytoplasm"/>
    <property type="evidence" value="ECO:0007669"/>
    <property type="project" value="TreeGrafter"/>
</dbReference>
<feature type="domain" description="HECT" evidence="12">
    <location>
        <begin position="338"/>
        <end position="676"/>
    </location>
</feature>
<sequence>MQELLAVGIVLGSWIAMVLFFWFFLRRGRRQRREISLHAPLHPESTVHRLDAALSQAEEGFNVCTGCGFENFKRSIFCMVCGEAIESPLKDPLTRKEKREMRRKERKKRRQTRGDSVTSTTTTSPSSPRMETLSSTNERRQRRARKRREWTRVLDTATGAYSWKHETEPMVDDEDGDASGMVMPSFLLRFVTSKDETKRQSRDTITIQIDATSSETSSSREEGEEPAVLGPIRFTVEQRTAELVKDTAQMRVELTEVSSASDAMEFPVVVDVTVADTQLKHDHHTYAEYFQRDFPTKLADFVATTSLLVVPPDIRHMKFHLDRSTVLHDSLRLLGLLQEKDVRVAFRIDFENEKGVDAGGVYREWFHLLNEAFIKPENGIFRCVDKSEQTFYLNPNSRETLGEAHLLYFLATGRLIGRALLEGNASGFHLCLPLLKLMLGQPVNFHDLEYFDPETYKNLCWLLENDGVGDLGLDFSVCEKTDAEITTVDLIPNGRNIPVTDENKLEYVHRHFRYLLVDSVSSQLYSFLRGLYEVIPPDLLLMFDAEELDFVLCGADEIEVDDWERNTKYTPDLYKQPVLTWFWEIVREMPNEYRRRLLQFATGSSRVPFAGFSALTSYDGRSCPFTLKGISLEDEGYIRSHACFNRLDLPRHTDREQLQRVIYAVLDTELHGFTTS</sequence>
<dbReference type="AlphaFoldDB" id="A0A8K1CJL8"/>
<dbReference type="SMART" id="SM00119">
    <property type="entry name" value="HECTc"/>
    <property type="match status" value="1"/>
</dbReference>
<evidence type="ECO:0000256" key="4">
    <source>
        <dbReference type="ARBA" id="ARBA00022679"/>
    </source>
</evidence>
<dbReference type="GO" id="GO:0016567">
    <property type="term" value="P:protein ubiquitination"/>
    <property type="evidence" value="ECO:0007669"/>
    <property type="project" value="TreeGrafter"/>
</dbReference>
<dbReference type="GO" id="GO:0061630">
    <property type="term" value="F:ubiquitin protein ligase activity"/>
    <property type="evidence" value="ECO:0007669"/>
    <property type="project" value="UniProtKB-EC"/>
</dbReference>
<protein>
    <recommendedName>
        <fullName evidence="3">HECT-type E3 ubiquitin transferase</fullName>
        <ecNumber evidence="3">2.3.2.26</ecNumber>
    </recommendedName>
</protein>
<keyword evidence="11" id="KW-1133">Transmembrane helix</keyword>
<evidence type="ECO:0000256" key="8">
    <source>
        <dbReference type="ARBA" id="ARBA00022833"/>
    </source>
</evidence>
<evidence type="ECO:0000256" key="6">
    <source>
        <dbReference type="ARBA" id="ARBA00022771"/>
    </source>
</evidence>
<dbReference type="EC" id="2.3.2.26" evidence="3"/>
<organism evidence="13 14">
    <name type="scientific">Pythium oligandrum</name>
    <name type="common">Mycoparasitic fungus</name>
    <dbReference type="NCBI Taxonomy" id="41045"/>
    <lineage>
        <taxon>Eukaryota</taxon>
        <taxon>Sar</taxon>
        <taxon>Stramenopiles</taxon>
        <taxon>Oomycota</taxon>
        <taxon>Peronosporomycetes</taxon>
        <taxon>Pythiales</taxon>
        <taxon>Pythiaceae</taxon>
        <taxon>Pythium</taxon>
    </lineage>
</organism>
<feature type="region of interest" description="Disordered" evidence="10">
    <location>
        <begin position="197"/>
        <end position="229"/>
    </location>
</feature>
<evidence type="ECO:0000256" key="9">
    <source>
        <dbReference type="PROSITE-ProRule" id="PRU00104"/>
    </source>
</evidence>
<dbReference type="CDD" id="cd00078">
    <property type="entry name" value="HECTc"/>
    <property type="match status" value="1"/>
</dbReference>
<reference evidence="13" key="1">
    <citation type="submission" date="2019-03" db="EMBL/GenBank/DDBJ databases">
        <title>Long read genome sequence of the mycoparasitic Pythium oligandrum ATCC 38472 isolated from sugarbeet rhizosphere.</title>
        <authorList>
            <person name="Gaulin E."/>
        </authorList>
    </citation>
    <scope>NUCLEOTIDE SEQUENCE</scope>
    <source>
        <strain evidence="13">ATCC 38472_TT</strain>
    </source>
</reference>
<dbReference type="InterPro" id="IPR001876">
    <property type="entry name" value="Znf_RanBP2"/>
</dbReference>
<comment type="pathway">
    <text evidence="2">Protein modification; protein ubiquitination.</text>
</comment>
<proteinExistence type="predicted"/>
<evidence type="ECO:0000313" key="14">
    <source>
        <dbReference type="Proteomes" id="UP000794436"/>
    </source>
</evidence>
<comment type="caution">
    <text evidence="13">The sequence shown here is derived from an EMBL/GenBank/DDBJ whole genome shotgun (WGS) entry which is preliminary data.</text>
</comment>
<dbReference type="InterPro" id="IPR000569">
    <property type="entry name" value="HECT_dom"/>
</dbReference>
<evidence type="ECO:0000256" key="5">
    <source>
        <dbReference type="ARBA" id="ARBA00022723"/>
    </source>
</evidence>
<dbReference type="SMART" id="SM00547">
    <property type="entry name" value="ZnF_RBZ"/>
    <property type="match status" value="1"/>
</dbReference>
<dbReference type="InterPro" id="IPR035983">
    <property type="entry name" value="Hect_E3_ubiquitin_ligase"/>
</dbReference>
<comment type="catalytic activity">
    <reaction evidence="1">
        <text>S-ubiquitinyl-[E2 ubiquitin-conjugating enzyme]-L-cysteine + [acceptor protein]-L-lysine = [E2 ubiquitin-conjugating enzyme]-L-cysteine + N(6)-ubiquitinyl-[acceptor protein]-L-lysine.</text>
        <dbReference type="EC" id="2.3.2.26"/>
    </reaction>
</comment>
<feature type="compositionally biased region" description="Basic and acidic residues" evidence="10">
    <location>
        <begin position="92"/>
        <end position="103"/>
    </location>
</feature>
<keyword evidence="5" id="KW-0479">Metal-binding</keyword>
<feature type="compositionally biased region" description="Basic residues" evidence="10">
    <location>
        <begin position="140"/>
        <end position="149"/>
    </location>
</feature>
<dbReference type="InterPro" id="IPR050409">
    <property type="entry name" value="E3_ubiq-protein_ligase"/>
</dbReference>
<keyword evidence="14" id="KW-1185">Reference proteome</keyword>
<dbReference type="EMBL" id="SPLM01000041">
    <property type="protein sequence ID" value="TMW64128.1"/>
    <property type="molecule type" value="Genomic_DNA"/>
</dbReference>
<dbReference type="FunFam" id="3.30.2160.10:FF:000001">
    <property type="entry name" value="E3 ubiquitin-protein ligase NEDD4-like"/>
    <property type="match status" value="1"/>
</dbReference>
<dbReference type="SUPFAM" id="SSF56204">
    <property type="entry name" value="Hect, E3 ligase catalytic domain"/>
    <property type="match status" value="1"/>
</dbReference>
<dbReference type="PANTHER" id="PTHR11254">
    <property type="entry name" value="HECT DOMAIN UBIQUITIN-PROTEIN LIGASE"/>
    <property type="match status" value="1"/>
</dbReference>
<evidence type="ECO:0000256" key="1">
    <source>
        <dbReference type="ARBA" id="ARBA00000885"/>
    </source>
</evidence>
<dbReference type="GO" id="GO:0008270">
    <property type="term" value="F:zinc ion binding"/>
    <property type="evidence" value="ECO:0007669"/>
    <property type="project" value="UniProtKB-KW"/>
</dbReference>
<dbReference type="FunFam" id="3.30.2410.10:FF:000009">
    <property type="entry name" value="Probable E3 ubiquitin-protein ligase HECTD2"/>
    <property type="match status" value="1"/>
</dbReference>
<evidence type="ECO:0000256" key="7">
    <source>
        <dbReference type="ARBA" id="ARBA00022786"/>
    </source>
</evidence>
<dbReference type="OrthoDB" id="8068875at2759"/>
<evidence type="ECO:0000256" key="3">
    <source>
        <dbReference type="ARBA" id="ARBA00012485"/>
    </source>
</evidence>
<feature type="compositionally biased region" description="Polar residues" evidence="10">
    <location>
        <begin position="203"/>
        <end position="212"/>
    </location>
</feature>
<keyword evidence="6" id="KW-0863">Zinc-finger</keyword>
<keyword evidence="4" id="KW-0808">Transferase</keyword>
<accession>A0A8K1CJL8</accession>
<dbReference type="PANTHER" id="PTHR11254:SF440">
    <property type="entry name" value="E3 UBIQUITIN-PROTEIN LIGASE NEDD-4"/>
    <property type="match status" value="1"/>
</dbReference>
<dbReference type="PROSITE" id="PS50237">
    <property type="entry name" value="HECT"/>
    <property type="match status" value="1"/>
</dbReference>
<evidence type="ECO:0000256" key="2">
    <source>
        <dbReference type="ARBA" id="ARBA00004906"/>
    </source>
</evidence>
<keyword evidence="11" id="KW-0812">Transmembrane</keyword>
<feature type="transmembrane region" description="Helical" evidence="11">
    <location>
        <begin position="6"/>
        <end position="25"/>
    </location>
</feature>